<proteinExistence type="predicted"/>
<reference evidence="1" key="1">
    <citation type="submission" date="2018-12" db="EMBL/GenBank/DDBJ databases">
        <authorList>
            <person name="Will S."/>
            <person name="Neumann-Schaal M."/>
            <person name="Henke P."/>
        </authorList>
    </citation>
    <scope>NUCLEOTIDE SEQUENCE</scope>
    <source>
        <strain evidence="1">PCC 7102</strain>
    </source>
</reference>
<evidence type="ECO:0000313" key="2">
    <source>
        <dbReference type="Proteomes" id="UP000271624"/>
    </source>
</evidence>
<organism evidence="1 2">
    <name type="scientific">Dulcicalothrix desertica PCC 7102</name>
    <dbReference type="NCBI Taxonomy" id="232991"/>
    <lineage>
        <taxon>Bacteria</taxon>
        <taxon>Bacillati</taxon>
        <taxon>Cyanobacteriota</taxon>
        <taxon>Cyanophyceae</taxon>
        <taxon>Nostocales</taxon>
        <taxon>Calotrichaceae</taxon>
        <taxon>Dulcicalothrix</taxon>
    </lineage>
</organism>
<dbReference type="EMBL" id="RSCL01000008">
    <property type="protein sequence ID" value="RUT05752.1"/>
    <property type="molecule type" value="Genomic_DNA"/>
</dbReference>
<evidence type="ECO:0008006" key="3">
    <source>
        <dbReference type="Google" id="ProtNLM"/>
    </source>
</evidence>
<gene>
    <name evidence="1" type="ORF">DSM106972_037590</name>
</gene>
<sequence length="211" mass="24271">MSGLEEQLRRLVEEACGHPPGSPQRARVLTQIIRLVTVRLWRENTSYYQDALQQTWLYFCRNICDGYDPDRGTVVTWLNAYLKHRLQDLYLKTQEDNIRKASLGIQQLASGDKSDIYDPVDNIAAPPDAPPILENVQLWAEADISGDLRQTYIQGRPDVNCQVLILKRLPPEVSWKELANEYGLTVSTLSSFYQRQCIPRLRQFAESEGYL</sequence>
<dbReference type="AlphaFoldDB" id="A0A3S1J107"/>
<protein>
    <recommendedName>
        <fullName evidence="3">RNA polymerase sigma-70 region 2 domain-containing protein</fullName>
    </recommendedName>
</protein>
<evidence type="ECO:0000313" key="1">
    <source>
        <dbReference type="EMBL" id="RUT05752.1"/>
    </source>
</evidence>
<name>A0A3S1J107_9CYAN</name>
<dbReference type="OrthoDB" id="454880at2"/>
<keyword evidence="2" id="KW-1185">Reference proteome</keyword>
<accession>A0A3S1J107</accession>
<dbReference type="Proteomes" id="UP000271624">
    <property type="component" value="Unassembled WGS sequence"/>
</dbReference>
<dbReference type="RefSeq" id="WP_127082239.1">
    <property type="nucleotide sequence ID" value="NZ_RSCL01000008.1"/>
</dbReference>
<reference evidence="1" key="2">
    <citation type="journal article" date="2019" name="Genome Biol. Evol.">
        <title>Day and night: Metabolic profiles and evolutionary relationships of six axenic non-marine cyanobacteria.</title>
        <authorList>
            <person name="Will S.E."/>
            <person name="Henke P."/>
            <person name="Boedeker C."/>
            <person name="Huang S."/>
            <person name="Brinkmann H."/>
            <person name="Rohde M."/>
            <person name="Jarek M."/>
            <person name="Friedl T."/>
            <person name="Seufert S."/>
            <person name="Schumacher M."/>
            <person name="Overmann J."/>
            <person name="Neumann-Schaal M."/>
            <person name="Petersen J."/>
        </authorList>
    </citation>
    <scope>NUCLEOTIDE SEQUENCE [LARGE SCALE GENOMIC DNA]</scope>
    <source>
        <strain evidence="1">PCC 7102</strain>
    </source>
</reference>
<comment type="caution">
    <text evidence="1">The sequence shown here is derived from an EMBL/GenBank/DDBJ whole genome shotgun (WGS) entry which is preliminary data.</text>
</comment>